<dbReference type="PANTHER" id="PTHR30589">
    <property type="entry name" value="PROLIPOPROTEIN DIACYLGLYCERYL TRANSFERASE"/>
    <property type="match status" value="1"/>
</dbReference>
<feature type="transmembrane region" description="Helical" evidence="7">
    <location>
        <begin position="147"/>
        <end position="166"/>
    </location>
</feature>
<evidence type="ECO:0000256" key="7">
    <source>
        <dbReference type="SAM" id="Phobius"/>
    </source>
</evidence>
<accession>A0A4U0H8M9</accession>
<feature type="transmembrane region" description="Helical" evidence="7">
    <location>
        <begin position="319"/>
        <end position="337"/>
    </location>
</feature>
<comment type="similarity">
    <text evidence="1">Belongs to the Lgt family.</text>
</comment>
<sequence length="389" mass="44534">MFPTLSHLVNYLFGTDFSWPIPTFGFFVGLSFVLSYLTFRSEFARKEQIGDIHAFPEPMKSRVNRTWLIILGYGITGFLLGFKGTALFVNATAFFNRPFSWIFSGEGHLSGGLILSSLCMVYIFLTYRRSERRIAQDEVQMVRPRELMPTLVLWAAITGFIGAKLLNIFEDYGLYQSHSIWDMLRFSGLTFWGGLLFGAASYLYIGMRKGIHWRHLADIGSLGMLVAYGVGRMGCHLSGDGDWGIVNTVDKPFSWLPNWMWSFDFPHNVIHQGVYIPGCAETYCYVLPEGVFPTSLYESTAILLIFVILWMIRDKIKLPGLLFTIYLFVVGTERFLIEFIRVNYKFDVFGFPLSEAQLISLGILLLAVFMVVYLYINRHNKLTKSKIQL</sequence>
<evidence type="ECO:0000256" key="1">
    <source>
        <dbReference type="ARBA" id="ARBA00007150"/>
    </source>
</evidence>
<keyword evidence="2" id="KW-1003">Cell membrane</keyword>
<feature type="transmembrane region" description="Helical" evidence="7">
    <location>
        <begin position="20"/>
        <end position="39"/>
    </location>
</feature>
<feature type="transmembrane region" description="Helical" evidence="7">
    <location>
        <begin position="357"/>
        <end position="376"/>
    </location>
</feature>
<protein>
    <submittedName>
        <fullName evidence="8">Prolipoprotein diacylglyceryl transferase</fullName>
    </submittedName>
</protein>
<feature type="transmembrane region" description="Helical" evidence="7">
    <location>
        <begin position="109"/>
        <end position="127"/>
    </location>
</feature>
<dbReference type="AlphaFoldDB" id="A0A4U0H8M9"/>
<comment type="caution">
    <text evidence="8">The sequence shown here is derived from an EMBL/GenBank/DDBJ whole genome shotgun (WGS) entry which is preliminary data.</text>
</comment>
<organism evidence="8 9">
    <name type="scientific">Sphingobacterium alkalisoli</name>
    <dbReference type="NCBI Taxonomy" id="1874115"/>
    <lineage>
        <taxon>Bacteria</taxon>
        <taxon>Pseudomonadati</taxon>
        <taxon>Bacteroidota</taxon>
        <taxon>Sphingobacteriia</taxon>
        <taxon>Sphingobacteriales</taxon>
        <taxon>Sphingobacteriaceae</taxon>
        <taxon>Sphingobacterium</taxon>
    </lineage>
</organism>
<dbReference type="Proteomes" id="UP000309872">
    <property type="component" value="Unassembled WGS sequence"/>
</dbReference>
<evidence type="ECO:0000256" key="3">
    <source>
        <dbReference type="ARBA" id="ARBA00022679"/>
    </source>
</evidence>
<dbReference type="GO" id="GO:0005886">
    <property type="term" value="C:plasma membrane"/>
    <property type="evidence" value="ECO:0007669"/>
    <property type="project" value="InterPro"/>
</dbReference>
<keyword evidence="8" id="KW-0449">Lipoprotein</keyword>
<keyword evidence="5 7" id="KW-1133">Transmembrane helix</keyword>
<dbReference type="EMBL" id="SUKA01000001">
    <property type="protein sequence ID" value="TJY68118.1"/>
    <property type="molecule type" value="Genomic_DNA"/>
</dbReference>
<dbReference type="GO" id="GO:0042158">
    <property type="term" value="P:lipoprotein biosynthetic process"/>
    <property type="evidence" value="ECO:0007669"/>
    <property type="project" value="InterPro"/>
</dbReference>
<keyword evidence="9" id="KW-1185">Reference proteome</keyword>
<evidence type="ECO:0000256" key="6">
    <source>
        <dbReference type="ARBA" id="ARBA00023136"/>
    </source>
</evidence>
<evidence type="ECO:0000256" key="5">
    <source>
        <dbReference type="ARBA" id="ARBA00022989"/>
    </source>
</evidence>
<dbReference type="OrthoDB" id="871140at2"/>
<reference evidence="8 9" key="1">
    <citation type="submission" date="2019-04" db="EMBL/GenBank/DDBJ databases">
        <title>Sphingobacterium olei sp. nov., isolated from oil-contaminated soil.</title>
        <authorList>
            <person name="Liu B."/>
        </authorList>
    </citation>
    <scope>NUCLEOTIDE SEQUENCE [LARGE SCALE GENOMIC DNA]</scope>
    <source>
        <strain evidence="8 9">Y3L14</strain>
    </source>
</reference>
<dbReference type="GO" id="GO:0008961">
    <property type="term" value="F:phosphatidylglycerol-prolipoprotein diacylglyceryl transferase activity"/>
    <property type="evidence" value="ECO:0007669"/>
    <property type="project" value="InterPro"/>
</dbReference>
<name>A0A4U0H8M9_9SPHI</name>
<feature type="transmembrane region" description="Helical" evidence="7">
    <location>
        <begin position="186"/>
        <end position="204"/>
    </location>
</feature>
<feature type="transmembrane region" description="Helical" evidence="7">
    <location>
        <begin position="67"/>
        <end position="89"/>
    </location>
</feature>
<evidence type="ECO:0000313" key="9">
    <source>
        <dbReference type="Proteomes" id="UP000309872"/>
    </source>
</evidence>
<keyword evidence="6 7" id="KW-0472">Membrane</keyword>
<dbReference type="RefSeq" id="WP_136818987.1">
    <property type="nucleotide sequence ID" value="NZ_BMJX01000001.1"/>
</dbReference>
<dbReference type="InterPro" id="IPR001640">
    <property type="entry name" value="Lgt"/>
</dbReference>
<gene>
    <name evidence="8" type="ORF">FAZ19_02330</name>
</gene>
<evidence type="ECO:0000256" key="2">
    <source>
        <dbReference type="ARBA" id="ARBA00022475"/>
    </source>
</evidence>
<dbReference type="Pfam" id="PF01790">
    <property type="entry name" value="LGT"/>
    <property type="match status" value="1"/>
</dbReference>
<dbReference type="PANTHER" id="PTHR30589:SF0">
    <property type="entry name" value="PHOSPHATIDYLGLYCEROL--PROLIPOPROTEIN DIACYLGLYCERYL TRANSFERASE"/>
    <property type="match status" value="1"/>
</dbReference>
<keyword evidence="3 8" id="KW-0808">Transferase</keyword>
<evidence type="ECO:0000256" key="4">
    <source>
        <dbReference type="ARBA" id="ARBA00022692"/>
    </source>
</evidence>
<evidence type="ECO:0000313" key="8">
    <source>
        <dbReference type="EMBL" id="TJY68118.1"/>
    </source>
</evidence>
<proteinExistence type="inferred from homology"/>
<keyword evidence="4 7" id="KW-0812">Transmembrane</keyword>